<dbReference type="SUPFAM" id="SSF48445">
    <property type="entry name" value="14-3-3 protein"/>
    <property type="match status" value="1"/>
</dbReference>
<evidence type="ECO:0000313" key="1">
    <source>
        <dbReference type="EMBL" id="MDJ1646073.1"/>
    </source>
</evidence>
<keyword evidence="2" id="KW-1185">Reference proteome</keyword>
<proteinExistence type="predicted"/>
<dbReference type="EMBL" id="JASDDP010000025">
    <property type="protein sequence ID" value="MDJ1646073.1"/>
    <property type="molecule type" value="Genomic_DNA"/>
</dbReference>
<dbReference type="AlphaFoldDB" id="A0AAJ1PST2"/>
<protein>
    <submittedName>
        <fullName evidence="1">Uncharacterized protein</fullName>
    </submittedName>
</protein>
<reference evidence="1" key="1">
    <citation type="submission" date="2023-05" db="EMBL/GenBank/DDBJ databases">
        <title>Mycoplasma phocimorsus sp. nov., isolated from Scandinavian patients with seal finger or septic arthritis after contact with seals.</title>
        <authorList>
            <person name="Skafte-Holm A."/>
            <person name="Pedersen T.R."/>
            <person name="Froelund M."/>
            <person name="Stegger M."/>
            <person name="Qvortrup K."/>
            <person name="Michaels D.L."/>
            <person name="Brown D.R."/>
            <person name="Jensen J.S."/>
        </authorList>
    </citation>
    <scope>NUCLEOTIDE SEQUENCE</scope>
    <source>
        <strain evidence="1">M5725</strain>
    </source>
</reference>
<organism evidence="1 2">
    <name type="scientific">Mycoplasma phocimorsus</name>
    <dbReference type="NCBI Taxonomy" id="3045839"/>
    <lineage>
        <taxon>Bacteria</taxon>
        <taxon>Bacillati</taxon>
        <taxon>Mycoplasmatota</taxon>
        <taxon>Mollicutes</taxon>
        <taxon>Mycoplasmataceae</taxon>
        <taxon>Mycoplasma</taxon>
    </lineage>
</organism>
<comment type="caution">
    <text evidence="1">The sequence shown here is derived from an EMBL/GenBank/DDBJ whole genome shotgun (WGS) entry which is preliminary data.</text>
</comment>
<accession>A0AAJ1PST2</accession>
<evidence type="ECO:0000313" key="2">
    <source>
        <dbReference type="Proteomes" id="UP001224428"/>
    </source>
</evidence>
<gene>
    <name evidence="1" type="ORF">QLQ80_03215</name>
</gene>
<sequence>MHPYDLVVVLGKYSLKYYVTFYNLTEQIDFNSMFDLLKLMNPNAVTLSNFFKAMRDGLESLKKGVEKLKKKEQTDKLINEVKWIAEVNAKIINNYLARLYSDHEYGFDMAGVIFRYLYIEAAAKESSYLLEKGYNSYSDSIYPEK</sequence>
<dbReference type="InterPro" id="IPR036815">
    <property type="entry name" value="14-3-3_dom_sf"/>
</dbReference>
<dbReference type="RefSeq" id="WP_283827439.1">
    <property type="nucleotide sequence ID" value="NZ_JASDDP010000025.1"/>
</dbReference>
<dbReference type="Proteomes" id="UP001224428">
    <property type="component" value="Unassembled WGS sequence"/>
</dbReference>
<name>A0AAJ1PST2_9MOLU</name>